<dbReference type="AlphaFoldDB" id="A0A3M7MA88"/>
<feature type="region of interest" description="Disordered" evidence="1">
    <location>
        <begin position="271"/>
        <end position="302"/>
    </location>
</feature>
<dbReference type="Proteomes" id="UP000265663">
    <property type="component" value="Unassembled WGS sequence"/>
</dbReference>
<gene>
    <name evidence="2" type="ORF">GMOD_00005822</name>
</gene>
<accession>A0A3M7MA88</accession>
<evidence type="ECO:0000256" key="1">
    <source>
        <dbReference type="SAM" id="MobiDB-lite"/>
    </source>
</evidence>
<feature type="compositionally biased region" description="Polar residues" evidence="1">
    <location>
        <begin position="194"/>
        <end position="221"/>
    </location>
</feature>
<feature type="compositionally biased region" description="Polar residues" evidence="1">
    <location>
        <begin position="229"/>
        <end position="245"/>
    </location>
</feature>
<proteinExistence type="predicted"/>
<feature type="region of interest" description="Disordered" evidence="1">
    <location>
        <begin position="167"/>
        <end position="256"/>
    </location>
</feature>
<evidence type="ECO:0000313" key="2">
    <source>
        <dbReference type="EMBL" id="RMZ71289.1"/>
    </source>
</evidence>
<evidence type="ECO:0000313" key="3">
    <source>
        <dbReference type="Proteomes" id="UP000265663"/>
    </source>
</evidence>
<dbReference type="OrthoDB" id="3880384at2759"/>
<name>A0A3M7MA88_9PLEO</name>
<feature type="compositionally biased region" description="Basic and acidic residues" evidence="1">
    <location>
        <begin position="246"/>
        <end position="256"/>
    </location>
</feature>
<feature type="compositionally biased region" description="Basic and acidic residues" evidence="1">
    <location>
        <begin position="183"/>
        <end position="193"/>
    </location>
</feature>
<protein>
    <submittedName>
        <fullName evidence="2">Pyranose 2-oxidase</fullName>
    </submittedName>
</protein>
<sequence length="302" mass="34446">MAPNLFVATQKAFAPHKWFKSSKNDLSSRVVEEWNSPVPGQYESIPGRGWFLIATLKNASTTEKTTTRIAKGTDGKEYMLLERPIPLKYSHAIGRYFLEPEFYKRKKTVMIKNDKGKEVQAGFFRVDDVAWVKCWDENDNFVPGNANGAAGYQRWVFDSQTQQFRHMIKRDDPNYIRSRKNSPARDIDNRNRSQESVSTEYRSSRPGSTKNGFSVASTRANSIRHYLPSPTSNPSSQRPSRANSPKRSDSIPLEEAKAALRRLARDHEEAAAALARSRMTRTDSKDRVEQIERGRVSQRVGN</sequence>
<feature type="compositionally biased region" description="Basic and acidic residues" evidence="1">
    <location>
        <begin position="280"/>
        <end position="295"/>
    </location>
</feature>
<reference evidence="2 3" key="1">
    <citation type="journal article" date="2014" name="PLoS ONE">
        <title>De novo Genome Assembly of the Fungal Plant Pathogen Pyrenophora semeniperda.</title>
        <authorList>
            <person name="Soliai M.M."/>
            <person name="Meyer S.E."/>
            <person name="Udall J.A."/>
            <person name="Elzinga D.E."/>
            <person name="Hermansen R.A."/>
            <person name="Bodily P.M."/>
            <person name="Hart A.A."/>
            <person name="Coleman C.E."/>
        </authorList>
    </citation>
    <scope>NUCLEOTIDE SEQUENCE [LARGE SCALE GENOMIC DNA]</scope>
    <source>
        <strain evidence="2 3">CCB06</strain>
        <tissue evidence="2">Mycelium</tissue>
    </source>
</reference>
<organism evidence="2 3">
    <name type="scientific">Pyrenophora seminiperda CCB06</name>
    <dbReference type="NCBI Taxonomy" id="1302712"/>
    <lineage>
        <taxon>Eukaryota</taxon>
        <taxon>Fungi</taxon>
        <taxon>Dikarya</taxon>
        <taxon>Ascomycota</taxon>
        <taxon>Pezizomycotina</taxon>
        <taxon>Dothideomycetes</taxon>
        <taxon>Pleosporomycetidae</taxon>
        <taxon>Pleosporales</taxon>
        <taxon>Pleosporineae</taxon>
        <taxon>Pleosporaceae</taxon>
        <taxon>Pyrenophora</taxon>
    </lineage>
</organism>
<dbReference type="EMBL" id="KE747826">
    <property type="protein sequence ID" value="RMZ71289.1"/>
    <property type="molecule type" value="Genomic_DNA"/>
</dbReference>
<keyword evidence="3" id="KW-1185">Reference proteome</keyword>